<dbReference type="PANTHER" id="PTHR34351">
    <property type="entry name" value="SLR1927 PROTEIN-RELATED"/>
    <property type="match status" value="1"/>
</dbReference>
<gene>
    <name evidence="2" type="ORF">LKD48_03015</name>
</gene>
<dbReference type="RefSeq" id="WP_227102382.1">
    <property type="nucleotide sequence ID" value="NZ_JAJEQN010000005.1"/>
</dbReference>
<evidence type="ECO:0000313" key="2">
    <source>
        <dbReference type="EMBL" id="MCC2220620.1"/>
    </source>
</evidence>
<sequence length="366" mass="42076">MWGRKIVYILLVIITSYIALMYESPVPGVFLAFELLLPIALFALTWYHKKNVKVTIGNGQQVADCEEKIEIPIRFHNNGWFPITDASVRVNVSNTLDGEKESYDINLRAPAKTSVTVPFTFCSTYCGVIKISFERIVVFDYLRLFQRKKTISAQAECVVMPHLLDLQVAVTDACRNFDSDSEEYDKHNAGDDPAEIYQIREFRQGDKMSRVHWKMTARLDQMMIKELSRPISDSVGIFLDLRYQTIEEIQSVYDLCYSLSAALCFNECHHRMIWYSQDGGGAFEEHLIKGMDDITAVMSKLLVSAKRTDKLYWEEYKSSRSTPLYRMIAISCMDTNKDEQLGDFLSSDGTRKSILTINEIHELIEI</sequence>
<dbReference type="AlphaFoldDB" id="A0AAE3E2P0"/>
<evidence type="ECO:0000313" key="3">
    <source>
        <dbReference type="Proteomes" id="UP001198200"/>
    </source>
</evidence>
<feature type="transmembrane region" description="Helical" evidence="1">
    <location>
        <begin position="6"/>
        <end position="22"/>
    </location>
</feature>
<dbReference type="EMBL" id="JAJEQN010000005">
    <property type="protein sequence ID" value="MCC2220620.1"/>
    <property type="molecule type" value="Genomic_DNA"/>
</dbReference>
<comment type="caution">
    <text evidence="2">The sequence shown here is derived from an EMBL/GenBank/DDBJ whole genome shotgun (WGS) entry which is preliminary data.</text>
</comment>
<keyword evidence="3" id="KW-1185">Reference proteome</keyword>
<dbReference type="Proteomes" id="UP001198200">
    <property type="component" value="Unassembled WGS sequence"/>
</dbReference>
<keyword evidence="1" id="KW-1133">Transmembrane helix</keyword>
<proteinExistence type="predicted"/>
<keyword evidence="1" id="KW-0812">Transmembrane</keyword>
<organism evidence="2 3">
    <name type="scientific">Anthropogastromicrobium aceti</name>
    <dbReference type="NCBI Taxonomy" id="2981768"/>
    <lineage>
        <taxon>Bacteria</taxon>
        <taxon>Bacillati</taxon>
        <taxon>Bacillota</taxon>
        <taxon>Clostridia</taxon>
        <taxon>Lachnospirales</taxon>
        <taxon>Lachnospiraceae</taxon>
        <taxon>Anthropogastromicrobium</taxon>
    </lineage>
</organism>
<name>A0AAE3E2P0_9FIRM</name>
<dbReference type="PANTHER" id="PTHR34351:SF1">
    <property type="entry name" value="SLR1927 PROTEIN"/>
    <property type="match status" value="1"/>
</dbReference>
<evidence type="ECO:0000256" key="1">
    <source>
        <dbReference type="SAM" id="Phobius"/>
    </source>
</evidence>
<reference evidence="2 3" key="1">
    <citation type="submission" date="2021-10" db="EMBL/GenBank/DDBJ databases">
        <title>Anaerobic single-cell dispensing facilitates the cultivation of human gut bacteria.</title>
        <authorList>
            <person name="Afrizal A."/>
        </authorList>
    </citation>
    <scope>NUCLEOTIDE SEQUENCE [LARGE SCALE GENOMIC DNA]</scope>
    <source>
        <strain evidence="2 3">CLA-AA-H224</strain>
    </source>
</reference>
<accession>A0AAE3E2P0</accession>
<keyword evidence="1" id="KW-0472">Membrane</keyword>
<protein>
    <submittedName>
        <fullName evidence="2">DUF58 domain-containing protein</fullName>
    </submittedName>
</protein>